<evidence type="ECO:0000256" key="1">
    <source>
        <dbReference type="ARBA" id="ARBA00001962"/>
    </source>
</evidence>
<dbReference type="InterPro" id="IPR001663">
    <property type="entry name" value="Rng_hydr_dOase-A"/>
</dbReference>
<dbReference type="CDD" id="cd08882">
    <property type="entry name" value="RHO_alpha_C_MupW-like"/>
    <property type="match status" value="1"/>
</dbReference>
<comment type="cofactor">
    <cofactor evidence="1">
        <name>Fe cation</name>
        <dbReference type="ChEBI" id="CHEBI:24875"/>
    </cofactor>
</comment>
<dbReference type="PANTHER" id="PTHR43756:SF5">
    <property type="entry name" value="CHOLINE MONOOXYGENASE, CHLOROPLASTIC"/>
    <property type="match status" value="1"/>
</dbReference>
<proteinExistence type="predicted"/>
<keyword evidence="3" id="KW-0479">Metal-binding</keyword>
<dbReference type="PANTHER" id="PTHR43756">
    <property type="entry name" value="CHOLINE MONOOXYGENASE, CHLOROPLASTIC"/>
    <property type="match status" value="1"/>
</dbReference>
<dbReference type="Gene3D" id="3.90.380.10">
    <property type="entry name" value="Naphthalene 1,2-dioxygenase Alpha Subunit, Chain A, domain 1"/>
    <property type="match status" value="1"/>
</dbReference>
<name>A0A6J7RE06_9ZZZZ</name>
<dbReference type="CDD" id="cd03469">
    <property type="entry name" value="Rieske_RO_Alpha_N"/>
    <property type="match status" value="1"/>
</dbReference>
<dbReference type="InterPro" id="IPR036922">
    <property type="entry name" value="Rieske_2Fe-2S_sf"/>
</dbReference>
<evidence type="ECO:0000256" key="2">
    <source>
        <dbReference type="ARBA" id="ARBA00022714"/>
    </source>
</evidence>
<evidence type="ECO:0000313" key="8">
    <source>
        <dbReference type="EMBL" id="CAB5026977.1"/>
    </source>
</evidence>
<dbReference type="GO" id="GO:0016491">
    <property type="term" value="F:oxidoreductase activity"/>
    <property type="evidence" value="ECO:0007669"/>
    <property type="project" value="UniProtKB-KW"/>
</dbReference>
<sequence>MGKNIKNRQDRSPGLSYAEILDTDTHHVSEIWRTESPADFGTADQPSDVYTSRHFHDLEMEKIWLKVWQFACREEHIPEIGDTEVYDIGKFSVLIVRTGVDEIKAYPNACLHRGRLLRDCAGHATELRCPYHGYTWSLEGELKVVPSEWDFPQVNKDEYALTELPVGRWGGFIFISLDLDVEPFEEFLGTLSLHFENYRMDERFVEAHVAKVMRCNWKTAQEAFMEAFHLATTHPSIITGTGDCNSRYDVFGNFARAVTPTGTPSPHLTWDPSEQEMLDAMLDRGQDEERLGVVPEGKTAREMAAMASRMRVAQVADPEWVESLSDAEMIDSIYYTLFPNFHPWGGFNRIVYRFRPFGDEHEMSIFETLYLSPFKGDRPPPAKVHWIGADESILEAHELGFLARVFDQDTFNMPQVQKGMHTLQLVKPGITLSRYQETKLRHFFDIYNKYMSK</sequence>
<evidence type="ECO:0000256" key="5">
    <source>
        <dbReference type="ARBA" id="ARBA00023004"/>
    </source>
</evidence>
<gene>
    <name evidence="8" type="ORF">UFOPK4098_01218</name>
</gene>
<dbReference type="Pfam" id="PF00848">
    <property type="entry name" value="Ring_hydroxyl_A"/>
    <property type="match status" value="1"/>
</dbReference>
<protein>
    <submittedName>
        <fullName evidence="8">Unannotated protein</fullName>
    </submittedName>
</protein>
<evidence type="ECO:0000259" key="7">
    <source>
        <dbReference type="PROSITE" id="PS51296"/>
    </source>
</evidence>
<reference evidence="8" key="1">
    <citation type="submission" date="2020-05" db="EMBL/GenBank/DDBJ databases">
        <authorList>
            <person name="Chiriac C."/>
            <person name="Salcher M."/>
            <person name="Ghai R."/>
            <person name="Kavagutti S V."/>
        </authorList>
    </citation>
    <scope>NUCLEOTIDE SEQUENCE</scope>
</reference>
<keyword evidence="4" id="KW-0560">Oxidoreductase</keyword>
<dbReference type="GO" id="GO:0051537">
    <property type="term" value="F:2 iron, 2 sulfur cluster binding"/>
    <property type="evidence" value="ECO:0007669"/>
    <property type="project" value="UniProtKB-KW"/>
</dbReference>
<dbReference type="PRINTS" id="PR00090">
    <property type="entry name" value="RNGDIOXGNASE"/>
</dbReference>
<feature type="domain" description="Rieske" evidence="7">
    <location>
        <begin position="68"/>
        <end position="175"/>
    </location>
</feature>
<accession>A0A6J7RE06</accession>
<dbReference type="AlphaFoldDB" id="A0A6J7RE06"/>
<dbReference type="Pfam" id="PF00355">
    <property type="entry name" value="Rieske"/>
    <property type="match status" value="1"/>
</dbReference>
<keyword evidence="2" id="KW-0001">2Fe-2S</keyword>
<dbReference type="GO" id="GO:0005506">
    <property type="term" value="F:iron ion binding"/>
    <property type="evidence" value="ECO:0007669"/>
    <property type="project" value="InterPro"/>
</dbReference>
<evidence type="ECO:0000256" key="3">
    <source>
        <dbReference type="ARBA" id="ARBA00022723"/>
    </source>
</evidence>
<dbReference type="InterPro" id="IPR017941">
    <property type="entry name" value="Rieske_2Fe-2S"/>
</dbReference>
<dbReference type="PROSITE" id="PS51296">
    <property type="entry name" value="RIESKE"/>
    <property type="match status" value="1"/>
</dbReference>
<dbReference type="InterPro" id="IPR015879">
    <property type="entry name" value="Ring_hydroxy_dOase_asu_C_dom"/>
</dbReference>
<dbReference type="SUPFAM" id="SSF55961">
    <property type="entry name" value="Bet v1-like"/>
    <property type="match status" value="1"/>
</dbReference>
<evidence type="ECO:0000256" key="6">
    <source>
        <dbReference type="ARBA" id="ARBA00023014"/>
    </source>
</evidence>
<evidence type="ECO:0000256" key="4">
    <source>
        <dbReference type="ARBA" id="ARBA00023002"/>
    </source>
</evidence>
<dbReference type="EMBL" id="CAFBPN010000080">
    <property type="protein sequence ID" value="CAB5026977.1"/>
    <property type="molecule type" value="Genomic_DNA"/>
</dbReference>
<organism evidence="8">
    <name type="scientific">freshwater metagenome</name>
    <dbReference type="NCBI Taxonomy" id="449393"/>
    <lineage>
        <taxon>unclassified sequences</taxon>
        <taxon>metagenomes</taxon>
        <taxon>ecological metagenomes</taxon>
    </lineage>
</organism>
<keyword evidence="6" id="KW-0411">Iron-sulfur</keyword>
<keyword evidence="5" id="KW-0408">Iron</keyword>
<dbReference type="SUPFAM" id="SSF50022">
    <property type="entry name" value="ISP domain"/>
    <property type="match status" value="1"/>
</dbReference>
<dbReference type="Gene3D" id="2.102.10.10">
    <property type="entry name" value="Rieske [2Fe-2S] iron-sulphur domain"/>
    <property type="match status" value="1"/>
</dbReference>